<dbReference type="InterPro" id="IPR056541">
    <property type="entry name" value="Ig-like_POM152"/>
</dbReference>
<dbReference type="GO" id="GO:0017056">
    <property type="term" value="F:structural constituent of nuclear pore"/>
    <property type="evidence" value="ECO:0007669"/>
    <property type="project" value="InterPro"/>
</dbReference>
<keyword evidence="8" id="KW-1185">Reference proteome</keyword>
<dbReference type="PANTHER" id="PTHR28206">
    <property type="entry name" value="NUCLEOPORIN POM152"/>
    <property type="match status" value="1"/>
</dbReference>
<dbReference type="InterPro" id="IPR056540">
    <property type="entry name" value="TMD_POM152"/>
</dbReference>
<evidence type="ECO:0000259" key="6">
    <source>
        <dbReference type="Pfam" id="PF24527"/>
    </source>
</evidence>
<dbReference type="Pfam" id="PF24527">
    <property type="entry name" value="Ig-like_Pom152_9"/>
    <property type="match status" value="1"/>
</dbReference>
<evidence type="ECO:0000256" key="1">
    <source>
        <dbReference type="SAM" id="MobiDB-lite"/>
    </source>
</evidence>
<dbReference type="InterPro" id="IPR056543">
    <property type="entry name" value="Ig-like_POM152_9th"/>
</dbReference>
<organism evidence="7 8">
    <name type="scientific">Heterodermia speciosa</name>
    <dbReference type="NCBI Taxonomy" id="116794"/>
    <lineage>
        <taxon>Eukaryota</taxon>
        <taxon>Fungi</taxon>
        <taxon>Dikarya</taxon>
        <taxon>Ascomycota</taxon>
        <taxon>Pezizomycotina</taxon>
        <taxon>Lecanoromycetes</taxon>
        <taxon>OSLEUM clade</taxon>
        <taxon>Lecanoromycetidae</taxon>
        <taxon>Caliciales</taxon>
        <taxon>Physciaceae</taxon>
        <taxon>Heterodermia</taxon>
    </lineage>
</organism>
<dbReference type="GO" id="GO:0070762">
    <property type="term" value="C:nuclear pore transmembrane ring"/>
    <property type="evidence" value="ECO:0007669"/>
    <property type="project" value="TreeGrafter"/>
</dbReference>
<feature type="domain" description="Nucleoporin POM152 first Ig-like" evidence="5">
    <location>
        <begin position="237"/>
        <end position="346"/>
    </location>
</feature>
<dbReference type="InterPro" id="IPR056544">
    <property type="entry name" value="Ig_POM152"/>
</dbReference>
<feature type="region of interest" description="Disordered" evidence="1">
    <location>
        <begin position="49"/>
        <end position="75"/>
    </location>
</feature>
<gene>
    <name evidence="7" type="ORF">HETSPECPRED_004242</name>
</gene>
<dbReference type="InterPro" id="IPR056542">
    <property type="entry name" value="Ig-like_POM152_1st"/>
</dbReference>
<protein>
    <recommendedName>
        <fullName evidence="9">Nucleoporin Pom152</fullName>
    </recommendedName>
</protein>
<dbReference type="EMBL" id="CAJPDS010000025">
    <property type="protein sequence ID" value="CAF9920333.1"/>
    <property type="molecule type" value="Genomic_DNA"/>
</dbReference>
<dbReference type="Pfam" id="PF24312">
    <property type="entry name" value="Ig-like_POM152"/>
    <property type="match status" value="3"/>
</dbReference>
<evidence type="ECO:0000313" key="8">
    <source>
        <dbReference type="Proteomes" id="UP000664521"/>
    </source>
</evidence>
<feature type="domain" description="Nucleoporin POM152 Ig-like" evidence="4">
    <location>
        <begin position="1212"/>
        <end position="1297"/>
    </location>
</feature>
<dbReference type="InterPro" id="IPR037701">
    <property type="entry name" value="Pom152"/>
</dbReference>
<dbReference type="Pfam" id="PF24519">
    <property type="entry name" value="Ig-like_Pom152_1"/>
    <property type="match status" value="1"/>
</dbReference>
<dbReference type="PANTHER" id="PTHR28206:SF1">
    <property type="entry name" value="NUCLEOPORIN POM152"/>
    <property type="match status" value="1"/>
</dbReference>
<feature type="domain" description="Nucleoporin POM152 N-terminal transmembrane" evidence="3">
    <location>
        <begin position="101"/>
        <end position="186"/>
    </location>
</feature>
<dbReference type="Pfam" id="PF23664">
    <property type="entry name" value="Ig_Pom152"/>
    <property type="match status" value="2"/>
</dbReference>
<evidence type="ECO:0008006" key="9">
    <source>
        <dbReference type="Google" id="ProtNLM"/>
    </source>
</evidence>
<evidence type="ECO:0000259" key="5">
    <source>
        <dbReference type="Pfam" id="PF24519"/>
    </source>
</evidence>
<feature type="domain" description="Nucleoporin POM152 Ig-like" evidence="4">
    <location>
        <begin position="496"/>
        <end position="598"/>
    </location>
</feature>
<dbReference type="GO" id="GO:0006606">
    <property type="term" value="P:protein import into nucleus"/>
    <property type="evidence" value="ECO:0007669"/>
    <property type="project" value="TreeGrafter"/>
</dbReference>
<proteinExistence type="predicted"/>
<feature type="domain" description="Nucleoporin POM152 immunoglobulin-like" evidence="2">
    <location>
        <begin position="926"/>
        <end position="1006"/>
    </location>
</feature>
<dbReference type="GO" id="GO:0006999">
    <property type="term" value="P:nuclear pore organization"/>
    <property type="evidence" value="ECO:0007669"/>
    <property type="project" value="TreeGrafter"/>
</dbReference>
<evidence type="ECO:0000259" key="3">
    <source>
        <dbReference type="Pfam" id="PF24097"/>
    </source>
</evidence>
<feature type="domain" description="Nucleoporin POM152 immunoglobulin-like" evidence="2">
    <location>
        <begin position="602"/>
        <end position="707"/>
    </location>
</feature>
<dbReference type="Proteomes" id="UP000664521">
    <property type="component" value="Unassembled WGS sequence"/>
</dbReference>
<comment type="caution">
    <text evidence="7">The sequence shown here is derived from an EMBL/GenBank/DDBJ whole genome shotgun (WGS) entry which is preliminary data.</text>
</comment>
<dbReference type="OrthoDB" id="5529162at2759"/>
<evidence type="ECO:0000313" key="7">
    <source>
        <dbReference type="EMBL" id="CAF9920333.1"/>
    </source>
</evidence>
<feature type="domain" description="Nucleoporin POM152 Ig-like" evidence="4">
    <location>
        <begin position="810"/>
        <end position="896"/>
    </location>
</feature>
<accession>A0A8H3IIS4</accession>
<evidence type="ECO:0000259" key="2">
    <source>
        <dbReference type="Pfam" id="PF23664"/>
    </source>
</evidence>
<name>A0A8H3IIS4_9LECA</name>
<feature type="domain" description="Nucleoporin POM152 ninth Ig-like" evidence="6">
    <location>
        <begin position="1126"/>
        <end position="1205"/>
    </location>
</feature>
<evidence type="ECO:0000259" key="4">
    <source>
        <dbReference type="Pfam" id="PF24312"/>
    </source>
</evidence>
<reference evidence="7" key="1">
    <citation type="submission" date="2021-03" db="EMBL/GenBank/DDBJ databases">
        <authorList>
            <person name="Tagirdzhanova G."/>
        </authorList>
    </citation>
    <scope>NUCLEOTIDE SEQUENCE</scope>
</reference>
<dbReference type="Pfam" id="PF24097">
    <property type="entry name" value="TMD_POM152"/>
    <property type="match status" value="1"/>
</dbReference>
<sequence>MRTRFRKRPLLPKNYRALTVKHDHARDSVYCNEVHKCFSKHAMSETPRLRSAFPSTPRSKKKPKRDSASASGSWTSLSTQKALNTVVTDSNDPLIPVRLLDAPSQRLYITFFYLGLTVWRLYDYFRVISDEADSLWLFMKWVLIDSVVLYGLPGLRIPWLQWSSSTMTLLFVSHAMLNAILMLRIPVPLQAWLVALTRLLYDRELAVLERSVKPASVLQNASLILGKQIIHILPEGSAVLNPDQSSFCVGGSKDFATLPIRINQTTPIAIEMLRVDFETNSNETITFTGRELGKLRKQADREFGKPDPSAALTLKIPIKRSGLYRLSRVVDQSNLEVRRRVSDTLVLQCPSAWIEPVALHKCKGDLTNFQISVEGTPPLRIKYSKTVNGKDTGHHVLEHISPEDLLSPLTRQRTSGAPITFDSSSGVDVSWARMQHVQVPVNESLGLSGHYKYSLDEVHDACGNVIDFTGSQLDIARRRKSAEGKVLEQVLRVHERPRAAFHGYNAQPEVKVESGKSFELPIDITSTGSRSLSDSLHKISYAFERTIAGQGDAVEGTIHDISMKPTDPLPEVRVPGLYSLKSVETEFCTGDILEPSTCLLTNPPKPSLAISHEIIPGKCAGKPVGLTIGLELTGTPPFRVFYTVSHDGGEIAPEMKVIPQVHEQIEFRPSVAGRYVYAFTRISDAVYSSLQSLSGQDNLTIEQEIKPPASARFAYSLTNRKICIEETASSYVSLIGHGRLELEYELIHDGRRRKAQRKTIVGNGGTDVTIKTEPFGEGGEYTLALLSIKDENGCKNPLSQELKLDVGLQKPRVSFGFIENKRTVMALEHKKVELPVRLQGNPPWQVSYHNREQPAEPTLAILHDQNAVIEVNRAGIYEIFKMDDSACSGFIDESSNRFEVQWIPRPAVHVLPGATIQLVDGEYVKKDVCEGDEDTTEITFTGTAPFHVLYEQRLRPDHGPQSTSSRAIKAGLNSAVLKMDTSTAGLNEYELVKLSDYSYDHDPDRFTTVKMSQRVLSKPSARFTNSGKIYKYCKDEESSDEVIPIALTGVPPFHLEMEIKHHAITIPEIVSVPHIESRHYSFHIPNRLLTLGTHALTIRKVTDSCGCQRNMDFNAPHVQVSVADVPTISPLEADVDYCVGDRISYTLSGVPPFNVFYTFQGQDRKAAVPNTSFRRLAEKPGEFTITGISDHRSTDACKARVAISKFIHEMPSVRVSKGRTVTAEIHEGSDTEILFEFGGTPPFEFIYTRSTHVPKGKKSEIIETKSEISHEHAKTIRASDEGIYEVVSIKDRYCSFSTQKVQGKSGQKALVY</sequence>